<keyword evidence="1" id="KW-1133">Transmembrane helix</keyword>
<proteinExistence type="predicted"/>
<feature type="transmembrane region" description="Helical" evidence="1">
    <location>
        <begin position="107"/>
        <end position="125"/>
    </location>
</feature>
<reference evidence="2 3" key="1">
    <citation type="submission" date="2015-08" db="EMBL/GenBank/DDBJ databases">
        <title>Draft Genome Sequence of Bacillus vietnamensis UCD-SED5.</title>
        <authorList>
            <person name="Lee R.D."/>
            <person name="Jospin G."/>
            <person name="Lang J.M."/>
            <person name="Coil D.A."/>
            <person name="Eisen J.A."/>
        </authorList>
    </citation>
    <scope>NUCLEOTIDE SEQUENCE [LARGE SCALE GENOMIC DNA]</scope>
    <source>
        <strain evidence="2 3">UCD-SED5</strain>
    </source>
</reference>
<name>A0A0P6VTR5_9BACI</name>
<evidence type="ECO:0000313" key="2">
    <source>
        <dbReference type="EMBL" id="KPL57727.1"/>
    </source>
</evidence>
<dbReference type="EMBL" id="LIXZ01000029">
    <property type="protein sequence ID" value="KPL57727.1"/>
    <property type="molecule type" value="Genomic_DNA"/>
</dbReference>
<comment type="caution">
    <text evidence="2">The sequence shown here is derived from an EMBL/GenBank/DDBJ whole genome shotgun (WGS) entry which is preliminary data.</text>
</comment>
<dbReference type="OrthoDB" id="9792998at2"/>
<keyword evidence="1" id="KW-0812">Transmembrane</keyword>
<evidence type="ECO:0000313" key="3">
    <source>
        <dbReference type="Proteomes" id="UP000050398"/>
    </source>
</evidence>
<accession>A0A0P6VTR5</accession>
<keyword evidence="1" id="KW-0472">Membrane</keyword>
<feature type="transmembrane region" description="Helical" evidence="1">
    <location>
        <begin position="83"/>
        <end position="101"/>
    </location>
</feature>
<evidence type="ECO:0000256" key="1">
    <source>
        <dbReference type="SAM" id="Phobius"/>
    </source>
</evidence>
<gene>
    <name evidence="2" type="ORF">AM506_20780</name>
</gene>
<protein>
    <submittedName>
        <fullName evidence="2">Uncharacterized protein</fullName>
    </submittedName>
</protein>
<organism evidence="2 3">
    <name type="scientific">Rossellomorea vietnamensis</name>
    <dbReference type="NCBI Taxonomy" id="218284"/>
    <lineage>
        <taxon>Bacteria</taxon>
        <taxon>Bacillati</taxon>
        <taxon>Bacillota</taxon>
        <taxon>Bacilli</taxon>
        <taxon>Bacillales</taxon>
        <taxon>Bacillaceae</taxon>
        <taxon>Rossellomorea</taxon>
    </lineage>
</organism>
<dbReference type="AlphaFoldDB" id="A0A0P6VTR5"/>
<dbReference type="Proteomes" id="UP000050398">
    <property type="component" value="Unassembled WGS sequence"/>
</dbReference>
<dbReference type="PATRIC" id="fig|218284.4.peg.2697"/>
<sequence>MPGLGQIYNRDFLKGIVLLLLEHIVNRLSHINAAIMLSFNGEHLQALNQVNYEFALFYPGFYTFCVFDCVLNAQEDPNKDCSLWFIFSGLAGCFGIIYGRFIPMPLFLVGLAMICLMVIGTYVCSRGETIKTT</sequence>